<dbReference type="RefSeq" id="WP_198574727.1">
    <property type="nucleotide sequence ID" value="NZ_JADWOX010000002.1"/>
</dbReference>
<protein>
    <recommendedName>
        <fullName evidence="4">YbjN domain-containing protein</fullName>
    </recommendedName>
</protein>
<organism evidence="2 3">
    <name type="scientific">Caulobacter hibisci</name>
    <dbReference type="NCBI Taxonomy" id="2035993"/>
    <lineage>
        <taxon>Bacteria</taxon>
        <taxon>Pseudomonadati</taxon>
        <taxon>Pseudomonadota</taxon>
        <taxon>Alphaproteobacteria</taxon>
        <taxon>Caulobacterales</taxon>
        <taxon>Caulobacteraceae</taxon>
        <taxon>Caulobacter</taxon>
    </lineage>
</organism>
<keyword evidence="1" id="KW-0732">Signal</keyword>
<evidence type="ECO:0000256" key="1">
    <source>
        <dbReference type="SAM" id="SignalP"/>
    </source>
</evidence>
<sequence length="169" mass="18397">MVRIGSGALLALMLAGVPAAAWSQALNDPPVVWKALRQADAKALLIEAGAKIKAEKQTDEHGWRIEVEIPDGMPLSWEGMQCQGEGADQACTEYEIEIPLRAASPKAAKAIAAERNPLFLADAAIDDDYIVWRMGFTYGGVTRAYLKQVLDVTIDMGWDAAKDIQGWKK</sequence>
<evidence type="ECO:0000313" key="2">
    <source>
        <dbReference type="EMBL" id="MBI1682778.1"/>
    </source>
</evidence>
<evidence type="ECO:0000313" key="3">
    <source>
        <dbReference type="Proteomes" id="UP000639859"/>
    </source>
</evidence>
<feature type="signal peptide" evidence="1">
    <location>
        <begin position="1"/>
        <end position="21"/>
    </location>
</feature>
<comment type="caution">
    <text evidence="2">The sequence shown here is derived from an EMBL/GenBank/DDBJ whole genome shotgun (WGS) entry which is preliminary data.</text>
</comment>
<dbReference type="EMBL" id="JADWOX010000002">
    <property type="protein sequence ID" value="MBI1682778.1"/>
    <property type="molecule type" value="Genomic_DNA"/>
</dbReference>
<reference evidence="2 3" key="1">
    <citation type="submission" date="2020-11" db="EMBL/GenBank/DDBJ databases">
        <title>genome sequence of strain KACC 18849.</title>
        <authorList>
            <person name="Gao J."/>
            <person name="Zhang X."/>
        </authorList>
    </citation>
    <scope>NUCLEOTIDE SEQUENCE [LARGE SCALE GENOMIC DNA]</scope>
    <source>
        <strain evidence="2 3">KACC 18849</strain>
    </source>
</reference>
<dbReference type="Proteomes" id="UP000639859">
    <property type="component" value="Unassembled WGS sequence"/>
</dbReference>
<feature type="chain" id="PRO_5046345283" description="YbjN domain-containing protein" evidence="1">
    <location>
        <begin position="22"/>
        <end position="169"/>
    </location>
</feature>
<proteinExistence type="predicted"/>
<name>A0ABS0ST63_9CAUL</name>
<gene>
    <name evidence="2" type="ORF">I4Q42_03755</name>
</gene>
<evidence type="ECO:0008006" key="4">
    <source>
        <dbReference type="Google" id="ProtNLM"/>
    </source>
</evidence>
<accession>A0ABS0ST63</accession>
<keyword evidence="3" id="KW-1185">Reference proteome</keyword>